<gene>
    <name evidence="1" type="ORF">PMG25_21950</name>
</gene>
<evidence type="ECO:0000313" key="2">
    <source>
        <dbReference type="Proteomes" id="UP001235849"/>
    </source>
</evidence>
<dbReference type="RefSeq" id="WP_283769028.1">
    <property type="nucleotide sequence ID" value="NZ_JAQOSO010000112.1"/>
</dbReference>
<dbReference type="EMBL" id="JAQOSO010000112">
    <property type="protein sequence ID" value="MDJ1176758.1"/>
    <property type="molecule type" value="Genomic_DNA"/>
</dbReference>
<comment type="caution">
    <text evidence="1">The sequence shown here is derived from an EMBL/GenBank/DDBJ whole genome shotgun (WGS) entry which is preliminary data.</text>
</comment>
<reference evidence="1 2" key="1">
    <citation type="submission" date="2023-01" db="EMBL/GenBank/DDBJ databases">
        <title>Novel diversity within Roseofilum (Cyanobacteria; Desertifilaceae) from marine benthic mats with descriptions of four novel species.</title>
        <authorList>
            <person name="Wang Y."/>
            <person name="Berthold D.E."/>
            <person name="Hu J."/>
            <person name="Lefler F.W."/>
            <person name="Laughinghouse H.D. IV."/>
        </authorList>
    </citation>
    <scope>NUCLEOTIDE SEQUENCE [LARGE SCALE GENOMIC DNA]</scope>
    <source>
        <strain evidence="1 2">BLCC-M114</strain>
    </source>
</reference>
<dbReference type="InterPro" id="IPR014951">
    <property type="entry name" value="DUF1822"/>
</dbReference>
<protein>
    <submittedName>
        <fullName evidence="1">DUF1822 family protein</fullName>
    </submittedName>
</protein>
<accession>A0ABT7BC42</accession>
<name>A0ABT7BC42_9CYAN</name>
<organism evidence="1 2">
    <name type="scientific">Roseofilum capinflatum BLCC-M114</name>
    <dbReference type="NCBI Taxonomy" id="3022440"/>
    <lineage>
        <taxon>Bacteria</taxon>
        <taxon>Bacillati</taxon>
        <taxon>Cyanobacteriota</taxon>
        <taxon>Cyanophyceae</taxon>
        <taxon>Desertifilales</taxon>
        <taxon>Desertifilaceae</taxon>
        <taxon>Roseofilum</taxon>
        <taxon>Roseofilum capinflatum</taxon>
    </lineage>
</organism>
<proteinExistence type="predicted"/>
<dbReference type="Pfam" id="PF08852">
    <property type="entry name" value="DUF1822"/>
    <property type="match status" value="1"/>
</dbReference>
<evidence type="ECO:0000313" key="1">
    <source>
        <dbReference type="EMBL" id="MDJ1176758.1"/>
    </source>
</evidence>
<keyword evidence="2" id="KW-1185">Reference proteome</keyword>
<sequence length="302" mass="33944">MKTNPTITMPLTLKVHEQAARCAQNQVDPGKAKQVYLNTLAIQAVKTYLEWFDLAPDGEASDSHNPILQSLSNSADLWIEGKGRVECRPVLPGESRCVIPPETWGDRLAYIAVQLNSDLTEANLVGYLPHVYHSEVPLTDFHSLDTLLEHLHPVMLTQWLDNLEDQLASGWQTWREFWSTSQPQLAFSFRHPSVTASAPNHCERGKKLQLDPNGEPIGLFIGIHPMVNDEFDIFVQVYPLGNQSHLPPDLQLSILDDEDEVVMQASSRSTKSMQLDFSAEIGDRFSVKVSLGDISLTEWFMI</sequence>
<dbReference type="Proteomes" id="UP001235849">
    <property type="component" value="Unassembled WGS sequence"/>
</dbReference>